<accession>A0A810N6C8</accession>
<evidence type="ECO:0000313" key="6">
    <source>
        <dbReference type="Proteomes" id="UP000680866"/>
    </source>
</evidence>
<dbReference type="Gene3D" id="3.40.47.10">
    <property type="match status" value="2"/>
</dbReference>
<evidence type="ECO:0000259" key="3">
    <source>
        <dbReference type="Pfam" id="PF08541"/>
    </source>
</evidence>
<dbReference type="RefSeq" id="WP_212817031.1">
    <property type="nucleotide sequence ID" value="NZ_AP023359.1"/>
</dbReference>
<dbReference type="InterPro" id="IPR013747">
    <property type="entry name" value="ACP_syn_III_C"/>
</dbReference>
<feature type="domain" description="Beta-ketoacyl-[acyl-carrier-protein] synthase III C-terminal" evidence="3">
    <location>
        <begin position="257"/>
        <end position="341"/>
    </location>
</feature>
<dbReference type="GO" id="GO:0044550">
    <property type="term" value="P:secondary metabolite biosynthetic process"/>
    <property type="evidence" value="ECO:0007669"/>
    <property type="project" value="TreeGrafter"/>
</dbReference>
<dbReference type="KEGG" id="pry:Prubr_47600"/>
<evidence type="ECO:0000313" key="5">
    <source>
        <dbReference type="EMBL" id="BCJ67739.1"/>
    </source>
</evidence>
<keyword evidence="1" id="KW-0808">Transferase</keyword>
<evidence type="ECO:0000256" key="1">
    <source>
        <dbReference type="ARBA" id="ARBA00022679"/>
    </source>
</evidence>
<feature type="domain" description="Beta-ketoacyl-[acyl-carrier-protein] synthase III N-terminal" evidence="4">
    <location>
        <begin position="124"/>
        <end position="206"/>
    </location>
</feature>
<dbReference type="AlphaFoldDB" id="A0A810N6C8"/>
<dbReference type="CDD" id="cd00830">
    <property type="entry name" value="KAS_III"/>
    <property type="match status" value="1"/>
</dbReference>
<organism evidence="5 6">
    <name type="scientific">Polymorphospora rubra</name>
    <dbReference type="NCBI Taxonomy" id="338584"/>
    <lineage>
        <taxon>Bacteria</taxon>
        <taxon>Bacillati</taxon>
        <taxon>Actinomycetota</taxon>
        <taxon>Actinomycetes</taxon>
        <taxon>Micromonosporales</taxon>
        <taxon>Micromonosporaceae</taxon>
        <taxon>Polymorphospora</taxon>
    </lineage>
</organism>
<dbReference type="GO" id="GO:0004315">
    <property type="term" value="F:3-oxoacyl-[acyl-carrier-protein] synthase activity"/>
    <property type="evidence" value="ECO:0007669"/>
    <property type="project" value="InterPro"/>
</dbReference>
<sequence>MIDRTPLHRHAQSRVGITAVGASLPERVLATTDLEEQIATASGFALPSRIFTTMTGIEHRRIAAADEYASTLAVRAGRQALAAAELDPADIDLLIFASATRDVVEPATAHIVQAELGSRAHAVDLTNACNSFVNGIDAARAFVLAGRATRALVVTGETPTRSMRWQLADLAQARTAFAGFTFGDAGAAVVVEPVAAGGILDVDTETYSEHWTVGGIDGGGSRFPRGDEHTYFRGDGHALRGVFEKIGTAILDRVRHRTGLDWADYAKVLVHQVTGPYLDRFVEVTGVPKEKLEVTVTELGNMASATLGVQLARVDPHLRPGDRVLFIGLGGGVSVMTMVWEKS</sequence>
<reference evidence="5" key="1">
    <citation type="submission" date="2020-08" db="EMBL/GenBank/DDBJ databases">
        <title>Whole genome shotgun sequence of Polymorphospora rubra NBRC 101157.</title>
        <authorList>
            <person name="Komaki H."/>
            <person name="Tamura T."/>
        </authorList>
    </citation>
    <scope>NUCLEOTIDE SEQUENCE</scope>
    <source>
        <strain evidence="5">NBRC 101157</strain>
    </source>
</reference>
<dbReference type="Pfam" id="PF08541">
    <property type="entry name" value="ACP_syn_III_C"/>
    <property type="match status" value="1"/>
</dbReference>
<dbReference type="Pfam" id="PF08545">
    <property type="entry name" value="ACP_syn_III"/>
    <property type="match status" value="1"/>
</dbReference>
<dbReference type="EMBL" id="AP023359">
    <property type="protein sequence ID" value="BCJ67739.1"/>
    <property type="molecule type" value="Genomic_DNA"/>
</dbReference>
<evidence type="ECO:0000259" key="4">
    <source>
        <dbReference type="Pfam" id="PF08545"/>
    </source>
</evidence>
<keyword evidence="6" id="KW-1185">Reference proteome</keyword>
<keyword evidence="2" id="KW-0012">Acyltransferase</keyword>
<proteinExistence type="predicted"/>
<dbReference type="PANTHER" id="PTHR34069:SF3">
    <property type="entry name" value="ACYL-COA:ACYL-COA ALKYLTRANSFERASE"/>
    <property type="match status" value="1"/>
</dbReference>
<name>A0A810N6C8_9ACTN</name>
<protein>
    <submittedName>
        <fullName evidence="5">3-oxoacyl-ACP synthase</fullName>
    </submittedName>
</protein>
<dbReference type="Proteomes" id="UP000680866">
    <property type="component" value="Chromosome"/>
</dbReference>
<dbReference type="GO" id="GO:0006633">
    <property type="term" value="P:fatty acid biosynthetic process"/>
    <property type="evidence" value="ECO:0007669"/>
    <property type="project" value="InterPro"/>
</dbReference>
<dbReference type="InterPro" id="IPR016039">
    <property type="entry name" value="Thiolase-like"/>
</dbReference>
<evidence type="ECO:0000256" key="2">
    <source>
        <dbReference type="ARBA" id="ARBA00023315"/>
    </source>
</evidence>
<dbReference type="PANTHER" id="PTHR34069">
    <property type="entry name" value="3-OXOACYL-[ACYL-CARRIER-PROTEIN] SYNTHASE 3"/>
    <property type="match status" value="1"/>
</dbReference>
<dbReference type="SUPFAM" id="SSF53901">
    <property type="entry name" value="Thiolase-like"/>
    <property type="match status" value="1"/>
</dbReference>
<dbReference type="InterPro" id="IPR013751">
    <property type="entry name" value="ACP_syn_III_N"/>
</dbReference>
<gene>
    <name evidence="5" type="primary">fabH_1</name>
    <name evidence="5" type="ORF">Prubr_47600</name>
</gene>